<keyword evidence="1" id="KW-0472">Membrane</keyword>
<name>A0ABS6V2W1_9SPHN</name>
<keyword evidence="1" id="KW-1133">Transmembrane helix</keyword>
<evidence type="ECO:0000313" key="3">
    <source>
        <dbReference type="Proteomes" id="UP000698028"/>
    </source>
</evidence>
<evidence type="ECO:0000313" key="2">
    <source>
        <dbReference type="EMBL" id="MBW0143894.1"/>
    </source>
</evidence>
<protein>
    <submittedName>
        <fullName evidence="2">Uncharacterized protein</fullName>
    </submittedName>
</protein>
<organism evidence="2 3">
    <name type="scientific">Sphingomicrobium clamense</name>
    <dbReference type="NCBI Taxonomy" id="2851013"/>
    <lineage>
        <taxon>Bacteria</taxon>
        <taxon>Pseudomonadati</taxon>
        <taxon>Pseudomonadota</taxon>
        <taxon>Alphaproteobacteria</taxon>
        <taxon>Sphingomonadales</taxon>
        <taxon>Sphingomonadaceae</taxon>
        <taxon>Sphingomicrobium</taxon>
    </lineage>
</organism>
<keyword evidence="3" id="KW-1185">Reference proteome</keyword>
<sequence>MSFMPPLHSPKAAFKDLLAFLRQRSPEKTIGLFLAILTTIVIVILFFVDSKYNTAPPPTITYVESWPENRSDEEIIAQQQIDQAEKDRALEERRRQFQELEDFNNSIGL</sequence>
<reference evidence="2 3" key="1">
    <citation type="submission" date="2021-07" db="EMBL/GenBank/DDBJ databases">
        <title>The draft genome sequence of Sphingomicrobium sp. B8.</title>
        <authorList>
            <person name="Mu L."/>
        </authorList>
    </citation>
    <scope>NUCLEOTIDE SEQUENCE [LARGE SCALE GENOMIC DNA]</scope>
    <source>
        <strain evidence="2 3">B8</strain>
    </source>
</reference>
<feature type="transmembrane region" description="Helical" evidence="1">
    <location>
        <begin position="30"/>
        <end position="48"/>
    </location>
</feature>
<proteinExistence type="predicted"/>
<dbReference type="RefSeq" id="WP_218631941.1">
    <property type="nucleotide sequence ID" value="NZ_JAHVAH010000001.1"/>
</dbReference>
<keyword evidence="1" id="KW-0812">Transmembrane</keyword>
<evidence type="ECO:0000256" key="1">
    <source>
        <dbReference type="SAM" id="Phobius"/>
    </source>
</evidence>
<dbReference type="EMBL" id="JAHVAH010000001">
    <property type="protein sequence ID" value="MBW0143894.1"/>
    <property type="molecule type" value="Genomic_DNA"/>
</dbReference>
<accession>A0ABS6V2W1</accession>
<dbReference type="Proteomes" id="UP000698028">
    <property type="component" value="Unassembled WGS sequence"/>
</dbReference>
<comment type="caution">
    <text evidence="2">The sequence shown here is derived from an EMBL/GenBank/DDBJ whole genome shotgun (WGS) entry which is preliminary data.</text>
</comment>
<gene>
    <name evidence="2" type="ORF">KTQ36_01120</name>
</gene>